<proteinExistence type="predicted"/>
<comment type="caution">
    <text evidence="1">The sequence shown here is derived from an EMBL/GenBank/DDBJ whole genome shotgun (WGS) entry which is preliminary data.</text>
</comment>
<dbReference type="AlphaFoldDB" id="A0A1G2Q2R1"/>
<name>A0A1G2Q2R1_9BACT</name>
<accession>A0A1G2Q2R1</accession>
<reference evidence="1 2" key="1">
    <citation type="journal article" date="2016" name="Nat. Commun.">
        <title>Thousands of microbial genomes shed light on interconnected biogeochemical processes in an aquifer system.</title>
        <authorList>
            <person name="Anantharaman K."/>
            <person name="Brown C.T."/>
            <person name="Hug L.A."/>
            <person name="Sharon I."/>
            <person name="Castelle C.J."/>
            <person name="Probst A.J."/>
            <person name="Thomas B.C."/>
            <person name="Singh A."/>
            <person name="Wilkins M.J."/>
            <person name="Karaoz U."/>
            <person name="Brodie E.L."/>
            <person name="Williams K.H."/>
            <person name="Hubbard S.S."/>
            <person name="Banfield J.F."/>
        </authorList>
    </citation>
    <scope>NUCLEOTIDE SEQUENCE [LARGE SCALE GENOMIC DNA]</scope>
</reference>
<protein>
    <submittedName>
        <fullName evidence="1">Uncharacterized protein</fullName>
    </submittedName>
</protein>
<organism evidence="1 2">
    <name type="scientific">Candidatus Veblenbacteria bacterium RIFOXYB1_FULL_43_13</name>
    <dbReference type="NCBI Taxonomy" id="1802426"/>
    <lineage>
        <taxon>Bacteria</taxon>
        <taxon>Candidatus Vebleniibacteriota</taxon>
    </lineage>
</organism>
<dbReference type="EMBL" id="MHTC01000036">
    <property type="protein sequence ID" value="OHA54857.1"/>
    <property type="molecule type" value="Genomic_DNA"/>
</dbReference>
<dbReference type="PROSITE" id="PS51257">
    <property type="entry name" value="PROKAR_LIPOPROTEIN"/>
    <property type="match status" value="1"/>
</dbReference>
<evidence type="ECO:0000313" key="2">
    <source>
        <dbReference type="Proteomes" id="UP000177575"/>
    </source>
</evidence>
<dbReference type="Proteomes" id="UP000177575">
    <property type="component" value="Unassembled WGS sequence"/>
</dbReference>
<sequence length="142" mass="15050">MMRFPMSKAILVGGVLVSIFTSAIFVSCHSMTITNADSVGNFLVLPIAQSLSEPCCMTQGGNYDLHSLPLAIITSTTTSQNSIPGVASSPIWIHAAVMEGLPLKQEPYLGSTAEVPLYNYLTIFVAQGLLQPLIYSAAQASV</sequence>
<gene>
    <name evidence="1" type="ORF">A2388_03235</name>
</gene>
<evidence type="ECO:0000313" key="1">
    <source>
        <dbReference type="EMBL" id="OHA54857.1"/>
    </source>
</evidence>